<feature type="compositionally biased region" description="Low complexity" evidence="1">
    <location>
        <begin position="175"/>
        <end position="185"/>
    </location>
</feature>
<proteinExistence type="predicted"/>
<organism evidence="2 3">
    <name type="scientific">Actinoplanes subglobosus</name>
    <dbReference type="NCBI Taxonomy" id="1547892"/>
    <lineage>
        <taxon>Bacteria</taxon>
        <taxon>Bacillati</taxon>
        <taxon>Actinomycetota</taxon>
        <taxon>Actinomycetes</taxon>
        <taxon>Micromonosporales</taxon>
        <taxon>Micromonosporaceae</taxon>
        <taxon>Actinoplanes</taxon>
    </lineage>
</organism>
<accession>A0ABV8J6L5</accession>
<protein>
    <recommendedName>
        <fullName evidence="4">Helix-turn-helix domain-containing protein</fullName>
    </recommendedName>
</protein>
<sequence>MTSTELIPVTVREWTDILARIRFGTVKVAGKTYSAARIKLIAHRLANYADNDGTRIHPGIARLAVDLEIEYRTVRDTLSLLRRLGLLQLVHPATGRRNADEYRLTLPTDLLDRDDLEVWTPTRHATQTQKIRDTHRGTPRTTHCTQSPQTPARTRAGTATPGPQDPAPMPEPPRAARSSRTTKSSDAGSSRTTMQGPHAPTTYQDHNTTPTNQPTPKVCATVTVSRATRCVHGLTADRRGDGRPACALCRVAEYRPAVHLRTAPSPRWPASSSTGRRAWRPITEREPSSRGDGRPGPVCRPAGRALAS</sequence>
<evidence type="ECO:0000256" key="1">
    <source>
        <dbReference type="SAM" id="MobiDB-lite"/>
    </source>
</evidence>
<dbReference type="EMBL" id="JBHSBL010000029">
    <property type="protein sequence ID" value="MFC4071929.1"/>
    <property type="molecule type" value="Genomic_DNA"/>
</dbReference>
<name>A0ABV8J6L5_9ACTN</name>
<feature type="compositionally biased region" description="Basic and acidic residues" evidence="1">
    <location>
        <begin position="282"/>
        <end position="293"/>
    </location>
</feature>
<gene>
    <name evidence="2" type="ORF">ACFO0C_43945</name>
</gene>
<feature type="compositionally biased region" description="Polar residues" evidence="1">
    <location>
        <begin position="139"/>
        <end position="149"/>
    </location>
</feature>
<evidence type="ECO:0000313" key="3">
    <source>
        <dbReference type="Proteomes" id="UP001595867"/>
    </source>
</evidence>
<comment type="caution">
    <text evidence="2">The sequence shown here is derived from an EMBL/GenBank/DDBJ whole genome shotgun (WGS) entry which is preliminary data.</text>
</comment>
<evidence type="ECO:0000313" key="2">
    <source>
        <dbReference type="EMBL" id="MFC4071929.1"/>
    </source>
</evidence>
<reference evidence="3" key="1">
    <citation type="journal article" date="2019" name="Int. J. Syst. Evol. Microbiol.">
        <title>The Global Catalogue of Microorganisms (GCM) 10K type strain sequencing project: providing services to taxonomists for standard genome sequencing and annotation.</title>
        <authorList>
            <consortium name="The Broad Institute Genomics Platform"/>
            <consortium name="The Broad Institute Genome Sequencing Center for Infectious Disease"/>
            <person name="Wu L."/>
            <person name="Ma J."/>
        </authorList>
    </citation>
    <scope>NUCLEOTIDE SEQUENCE [LARGE SCALE GENOMIC DNA]</scope>
    <source>
        <strain evidence="3">TBRC 5832</strain>
    </source>
</reference>
<feature type="compositionally biased region" description="Low complexity" evidence="1">
    <location>
        <begin position="150"/>
        <end position="162"/>
    </location>
</feature>
<feature type="compositionally biased region" description="Pro residues" evidence="1">
    <location>
        <begin position="163"/>
        <end position="173"/>
    </location>
</feature>
<keyword evidence="3" id="KW-1185">Reference proteome</keyword>
<evidence type="ECO:0008006" key="4">
    <source>
        <dbReference type="Google" id="ProtNLM"/>
    </source>
</evidence>
<feature type="region of interest" description="Disordered" evidence="1">
    <location>
        <begin position="122"/>
        <end position="217"/>
    </location>
</feature>
<feature type="compositionally biased region" description="Polar residues" evidence="1">
    <location>
        <begin position="186"/>
        <end position="215"/>
    </location>
</feature>
<feature type="region of interest" description="Disordered" evidence="1">
    <location>
        <begin position="262"/>
        <end position="308"/>
    </location>
</feature>
<dbReference type="Proteomes" id="UP001595867">
    <property type="component" value="Unassembled WGS sequence"/>
</dbReference>
<dbReference type="RefSeq" id="WP_378072800.1">
    <property type="nucleotide sequence ID" value="NZ_JBHSBL010000029.1"/>
</dbReference>